<name>A0A8T0U4J5_PANVG</name>
<keyword evidence="3" id="KW-1185">Reference proteome</keyword>
<evidence type="ECO:0000313" key="3">
    <source>
        <dbReference type="Proteomes" id="UP000823388"/>
    </source>
</evidence>
<gene>
    <name evidence="2" type="ORF">PVAP13_3NG177298</name>
</gene>
<organism evidence="2 3">
    <name type="scientific">Panicum virgatum</name>
    <name type="common">Blackwell switchgrass</name>
    <dbReference type="NCBI Taxonomy" id="38727"/>
    <lineage>
        <taxon>Eukaryota</taxon>
        <taxon>Viridiplantae</taxon>
        <taxon>Streptophyta</taxon>
        <taxon>Embryophyta</taxon>
        <taxon>Tracheophyta</taxon>
        <taxon>Spermatophyta</taxon>
        <taxon>Magnoliopsida</taxon>
        <taxon>Liliopsida</taxon>
        <taxon>Poales</taxon>
        <taxon>Poaceae</taxon>
        <taxon>PACMAD clade</taxon>
        <taxon>Panicoideae</taxon>
        <taxon>Panicodae</taxon>
        <taxon>Paniceae</taxon>
        <taxon>Panicinae</taxon>
        <taxon>Panicum</taxon>
        <taxon>Panicum sect. Hiantes</taxon>
    </lineage>
</organism>
<feature type="region of interest" description="Disordered" evidence="1">
    <location>
        <begin position="207"/>
        <end position="233"/>
    </location>
</feature>
<dbReference type="Proteomes" id="UP000823388">
    <property type="component" value="Chromosome 3N"/>
</dbReference>
<evidence type="ECO:0000313" key="2">
    <source>
        <dbReference type="EMBL" id="KAG2616928.1"/>
    </source>
</evidence>
<evidence type="ECO:0000256" key="1">
    <source>
        <dbReference type="SAM" id="MobiDB-lite"/>
    </source>
</evidence>
<proteinExistence type="predicted"/>
<feature type="compositionally biased region" description="Low complexity" evidence="1">
    <location>
        <begin position="40"/>
        <end position="56"/>
    </location>
</feature>
<dbReference type="EMBL" id="CM029042">
    <property type="protein sequence ID" value="KAG2616928.1"/>
    <property type="molecule type" value="Genomic_DNA"/>
</dbReference>
<feature type="compositionally biased region" description="Basic and acidic residues" evidence="1">
    <location>
        <begin position="62"/>
        <end position="78"/>
    </location>
</feature>
<feature type="compositionally biased region" description="Polar residues" evidence="1">
    <location>
        <begin position="168"/>
        <end position="178"/>
    </location>
</feature>
<protein>
    <submittedName>
        <fullName evidence="2">Uncharacterized protein</fullName>
    </submittedName>
</protein>
<feature type="region of interest" description="Disordered" evidence="1">
    <location>
        <begin position="133"/>
        <end position="194"/>
    </location>
</feature>
<dbReference type="AlphaFoldDB" id="A0A8T0U4J5"/>
<feature type="compositionally biased region" description="Basic and acidic residues" evidence="1">
    <location>
        <begin position="134"/>
        <end position="153"/>
    </location>
</feature>
<feature type="region of interest" description="Disordered" evidence="1">
    <location>
        <begin position="37"/>
        <end position="78"/>
    </location>
</feature>
<comment type="caution">
    <text evidence="2">The sequence shown here is derived from an EMBL/GenBank/DDBJ whole genome shotgun (WGS) entry which is preliminary data.</text>
</comment>
<sequence>MNEGEGRVLSVPVACDDGPSRWQGQARVICNGRGLEGKSRSWSRGRLLPSRRSSQLPAACSSRERDQPQRGRERDKSSRCSLLACSRLPSFLPPSQLCSTTTTLSPSLLFPTQHHTTPLSLSLPVPLSLVSQIKAKEPRSEQEKKGKEKEKKRLASPRLLLGLRPASHLSTSPPSVQASMAERRLSPRGVRRQGVSALPASKIQLACSAGETKKRKNKAANPPGEGGKSTRNACFRGTPPADLLAGRIWGVVGFWNRVGVLRSRSPDIPSSPAAVALRWRFILRASNPPLPYAQGEATPHTISSALRLAGLCPSYNPESPDPNPPVEQSRLLSFPLLLLVEAA</sequence>
<reference evidence="2" key="1">
    <citation type="submission" date="2020-05" db="EMBL/GenBank/DDBJ databases">
        <title>WGS assembly of Panicum virgatum.</title>
        <authorList>
            <person name="Lovell J.T."/>
            <person name="Jenkins J."/>
            <person name="Shu S."/>
            <person name="Juenger T.E."/>
            <person name="Schmutz J."/>
        </authorList>
    </citation>
    <scope>NUCLEOTIDE SEQUENCE</scope>
    <source>
        <strain evidence="2">AP13</strain>
    </source>
</reference>
<accession>A0A8T0U4J5</accession>